<reference evidence="1 2" key="1">
    <citation type="journal article" date="2018" name="Genome Biol. Evol.">
        <title>Multiple Roots of Fruiting Body Formation in Amoebozoa.</title>
        <authorList>
            <person name="Hillmann F."/>
            <person name="Forbes G."/>
            <person name="Novohradska S."/>
            <person name="Ferling I."/>
            <person name="Riege K."/>
            <person name="Groth M."/>
            <person name="Westermann M."/>
            <person name="Marz M."/>
            <person name="Spaller T."/>
            <person name="Winckler T."/>
            <person name="Schaap P."/>
            <person name="Glockner G."/>
        </authorList>
    </citation>
    <scope>NUCLEOTIDE SEQUENCE [LARGE SCALE GENOMIC DNA]</scope>
    <source>
        <strain evidence="1 2">Jena</strain>
    </source>
</reference>
<comment type="caution">
    <text evidence="1">The sequence shown here is derived from an EMBL/GenBank/DDBJ whole genome shotgun (WGS) entry which is preliminary data.</text>
</comment>
<protein>
    <submittedName>
        <fullName evidence="1">Uncharacterized protein</fullName>
    </submittedName>
</protein>
<gene>
    <name evidence="1" type="ORF">PROFUN_07940</name>
</gene>
<evidence type="ECO:0000313" key="2">
    <source>
        <dbReference type="Proteomes" id="UP000241769"/>
    </source>
</evidence>
<evidence type="ECO:0000313" key="1">
    <source>
        <dbReference type="EMBL" id="PRP84690.1"/>
    </source>
</evidence>
<accession>A0A2P6NL53</accession>
<dbReference type="InParanoid" id="A0A2P6NL53"/>
<dbReference type="Proteomes" id="UP000241769">
    <property type="component" value="Unassembled WGS sequence"/>
</dbReference>
<proteinExistence type="predicted"/>
<sequence length="73" mass="7777">MSVIERDLSESLTTVHLAQPLSRAEDEACVTILVSTANEGDFSSQLNFKEVPKPAKVALKSAPSSTSSSLTRV</sequence>
<dbReference type="AlphaFoldDB" id="A0A2P6NL53"/>
<keyword evidence="2" id="KW-1185">Reference proteome</keyword>
<name>A0A2P6NL53_9EUKA</name>
<dbReference type="EMBL" id="MDYQ01000058">
    <property type="protein sequence ID" value="PRP84690.1"/>
    <property type="molecule type" value="Genomic_DNA"/>
</dbReference>
<organism evidence="1 2">
    <name type="scientific">Planoprotostelium fungivorum</name>
    <dbReference type="NCBI Taxonomy" id="1890364"/>
    <lineage>
        <taxon>Eukaryota</taxon>
        <taxon>Amoebozoa</taxon>
        <taxon>Evosea</taxon>
        <taxon>Variosea</taxon>
        <taxon>Cavosteliida</taxon>
        <taxon>Cavosteliaceae</taxon>
        <taxon>Planoprotostelium</taxon>
    </lineage>
</organism>